<dbReference type="EMBL" id="MU970035">
    <property type="protein sequence ID" value="KAK9326130.1"/>
    <property type="molecule type" value="Genomic_DNA"/>
</dbReference>
<organism evidence="1 2">
    <name type="scientific">Lipomyces orientalis</name>
    <dbReference type="NCBI Taxonomy" id="1233043"/>
    <lineage>
        <taxon>Eukaryota</taxon>
        <taxon>Fungi</taxon>
        <taxon>Dikarya</taxon>
        <taxon>Ascomycota</taxon>
        <taxon>Saccharomycotina</taxon>
        <taxon>Lipomycetes</taxon>
        <taxon>Lipomycetales</taxon>
        <taxon>Lipomycetaceae</taxon>
        <taxon>Lipomyces</taxon>
    </lineage>
</organism>
<proteinExistence type="predicted"/>
<keyword evidence="2" id="KW-1185">Reference proteome</keyword>
<sequence>MCTLKLPRKARQLALPCLLLILFSACAHAQADFLRGSDEGRLPSSPILKLRKTPYELLSFKTAEDGLECSDVLKVKDKCAFVKQYCAEDKLGLFNYIELYYCTFGDAKPIAFAIITVWLIAVFTTLGITASDFLCPNLSTISDLFGMSESLAGVTLLALGNGSPDVFSNYAAMKAGSGSLAVGELIGAASFITSVVAGSMAIICPFTVDWGSFLRELGFFTVAVGFAMYCLHDGSIALWECFAMVAFYLVYVIVVVSWHWWLARGDRSRSTPVQQASHIASTPTSIESERPPSYYSDVVNSAGFEEDDLETAPLMGVSPSSSSIDIEQAVDRYHLRTLQEGAYGEIAQTMRLQRPWNNNHSGYGYGESPNLSSSVPVRPSLIGALELRSAVQRGRKAMKASLDEEAIARHFRNRSVSQGFLRRHNRRHEHRLSVDHTISADARSRYAYSQENVRGHKFRSHSAMEPGDLAYFSDGSRPSSRGPSRSPPYFASTFPRASPTAVQHHRDGMSAATPLSPTLQQSASVSSPARKNTLYPPRQSSLTGLQSIFGSRSRSNSTQTERGISPHGRSGRAKKAHTRYSSSLSRRSRSPSPFDRFLAFQPSVLPVSSEVPQGASRLGEDDLMFFDEGSSRCSEAPTSPAVSLHLELPLPHHNETMSNISEVDTQLSDVSSRSSGRSCIPCRSDLTKTLFPTIDRLHEKTNLNKFISILAVPSVILLTITIPVIEVERFEDEELDDEAYIPEVYVEGDGNSERDRPVEADENINVIERTRFKGWNRWLTCVQCIFGPLGILYMNWYDDDNLLRNTVYVALGSLIALIGLLIFTDSRKPPVKFLPTLCFVGFVVSISWISAIAVEAVGILKAYGVIFGISDAVLGLTVFALGNSLGDYVSNITVAKMGYPMMAISACFGSPMLNILIGIGVSGIIILPNRSDYTDDDAYNIEIAPSLIISAATLFLNLLLFLTCVPLSKWRMTRIIGIASVSLWVVGTCVNVGLEIVTRSQ</sequence>
<accession>A0ACC3TZB6</accession>
<gene>
    <name evidence="1" type="ORF">V1517DRAFT_311860</name>
</gene>
<name>A0ACC3TZB6_9ASCO</name>
<dbReference type="Proteomes" id="UP001489719">
    <property type="component" value="Unassembled WGS sequence"/>
</dbReference>
<evidence type="ECO:0000313" key="2">
    <source>
        <dbReference type="Proteomes" id="UP001489719"/>
    </source>
</evidence>
<comment type="caution">
    <text evidence="1">The sequence shown here is derived from an EMBL/GenBank/DDBJ whole genome shotgun (WGS) entry which is preliminary data.</text>
</comment>
<reference evidence="2" key="1">
    <citation type="journal article" date="2024" name="Front. Bioeng. Biotechnol.">
        <title>Genome-scale model development and genomic sequencing of the oleaginous clade Lipomyces.</title>
        <authorList>
            <person name="Czajka J.J."/>
            <person name="Han Y."/>
            <person name="Kim J."/>
            <person name="Mondo S.J."/>
            <person name="Hofstad B.A."/>
            <person name="Robles A."/>
            <person name="Haridas S."/>
            <person name="Riley R."/>
            <person name="LaButti K."/>
            <person name="Pangilinan J."/>
            <person name="Andreopoulos W."/>
            <person name="Lipzen A."/>
            <person name="Yan J."/>
            <person name="Wang M."/>
            <person name="Ng V."/>
            <person name="Grigoriev I.V."/>
            <person name="Spatafora J.W."/>
            <person name="Magnuson J.K."/>
            <person name="Baker S.E."/>
            <person name="Pomraning K.R."/>
        </authorList>
    </citation>
    <scope>NUCLEOTIDE SEQUENCE [LARGE SCALE GENOMIC DNA]</scope>
    <source>
        <strain evidence="2">CBS 10300</strain>
    </source>
</reference>
<protein>
    <submittedName>
        <fullName evidence="1">Sodium/calcium exchanger protein-domain-containing protein</fullName>
    </submittedName>
</protein>
<evidence type="ECO:0000313" key="1">
    <source>
        <dbReference type="EMBL" id="KAK9326130.1"/>
    </source>
</evidence>